<evidence type="ECO:0000256" key="1">
    <source>
        <dbReference type="ARBA" id="ARBA00022475"/>
    </source>
</evidence>
<comment type="function">
    <text evidence="5 6">Cell division protein that is involved in the assembly of the Z ring. May serve as a membrane anchor for the Z ring.</text>
</comment>
<feature type="domain" description="SHS2" evidence="8">
    <location>
        <begin position="17"/>
        <end position="207"/>
    </location>
</feature>
<dbReference type="Pfam" id="PF02491">
    <property type="entry name" value="SHS2_FTSA"/>
    <property type="match status" value="1"/>
</dbReference>
<keyword evidence="4 5" id="KW-0131">Cell cycle</keyword>
<name>E3D0Z7_9BACT</name>
<dbReference type="GO" id="GO:0032153">
    <property type="term" value="C:cell division site"/>
    <property type="evidence" value="ECO:0007669"/>
    <property type="project" value="UniProtKB-UniRule"/>
</dbReference>
<evidence type="ECO:0000256" key="3">
    <source>
        <dbReference type="ARBA" id="ARBA00023136"/>
    </source>
</evidence>
<keyword evidence="1 5" id="KW-1003">Cell membrane</keyword>
<dbReference type="InterPro" id="IPR003494">
    <property type="entry name" value="SHS2_FtsA"/>
</dbReference>
<keyword evidence="3 5" id="KW-0472">Membrane</keyword>
<dbReference type="HAMAP" id="MF_02033">
    <property type="entry name" value="FtsA"/>
    <property type="match status" value="1"/>
</dbReference>
<dbReference type="CDD" id="cd24048">
    <property type="entry name" value="ASKHA_NBD_FtsA"/>
    <property type="match status" value="1"/>
</dbReference>
<dbReference type="PANTHER" id="PTHR32432">
    <property type="entry name" value="CELL DIVISION PROTEIN FTSA-RELATED"/>
    <property type="match status" value="1"/>
</dbReference>
<dbReference type="PANTHER" id="PTHR32432:SF4">
    <property type="entry name" value="CELL DIVISION PROTEIN FTSA"/>
    <property type="match status" value="1"/>
</dbReference>
<evidence type="ECO:0000256" key="6">
    <source>
        <dbReference type="PIRNR" id="PIRNR003101"/>
    </source>
</evidence>
<dbReference type="Gene3D" id="3.30.1490.110">
    <property type="match status" value="1"/>
</dbReference>
<dbReference type="SMART" id="SM00842">
    <property type="entry name" value="FtsA"/>
    <property type="match status" value="1"/>
</dbReference>
<dbReference type="InterPro" id="IPR043129">
    <property type="entry name" value="ATPase_NBD"/>
</dbReference>
<feature type="region of interest" description="Disordered" evidence="7">
    <location>
        <begin position="400"/>
        <end position="434"/>
    </location>
</feature>
<dbReference type="NCBIfam" id="TIGR01174">
    <property type="entry name" value="ftsA"/>
    <property type="match status" value="1"/>
</dbReference>
<evidence type="ECO:0000256" key="4">
    <source>
        <dbReference type="ARBA" id="ARBA00023306"/>
    </source>
</evidence>
<dbReference type="STRING" id="584708.Apau_1484"/>
<evidence type="ECO:0000256" key="7">
    <source>
        <dbReference type="SAM" id="MobiDB-lite"/>
    </source>
</evidence>
<comment type="subcellular location">
    <subcellularLocation>
        <location evidence="5">Cell membrane</location>
        <topology evidence="5">Peripheral membrane protein</topology>
        <orientation evidence="5">Cytoplasmic side</orientation>
    </subcellularLocation>
    <text evidence="5">Localizes to the Z ring in an FtsZ-dependent manner. Targeted to the membrane through a conserved C-terminal amphipathic helix.</text>
</comment>
<evidence type="ECO:0000256" key="5">
    <source>
        <dbReference type="HAMAP-Rule" id="MF_02033"/>
    </source>
</evidence>
<reference evidence="9 10" key="1">
    <citation type="journal article" date="2010" name="Stand. Genomic Sci.">
        <title>Non-contiguous finished genome sequence of Aminomonas paucivorans type strain (GLU-3).</title>
        <authorList>
            <person name="Pitluck S."/>
            <person name="Yasawong M."/>
            <person name="Held B."/>
            <person name="Lapidus A."/>
            <person name="Nolan M."/>
            <person name="Copeland A."/>
            <person name="Lucas S."/>
            <person name="Del Rio T.G."/>
            <person name="Tice H."/>
            <person name="Cheng J.F."/>
            <person name="Chertkov O."/>
            <person name="Goodwin L."/>
            <person name="Tapia R."/>
            <person name="Han C."/>
            <person name="Liolios K."/>
            <person name="Ivanova N."/>
            <person name="Mavromatis K."/>
            <person name="Ovchinnikova G."/>
            <person name="Pati A."/>
            <person name="Chen A."/>
            <person name="Palaniappan K."/>
            <person name="Land M."/>
            <person name="Hauser L."/>
            <person name="Chang Y.J."/>
            <person name="Jeffries C.D."/>
            <person name="Pukall R."/>
            <person name="Spring S."/>
            <person name="Rohde M."/>
            <person name="Sikorski J."/>
            <person name="Goker M."/>
            <person name="Woyke T."/>
            <person name="Bristow J."/>
            <person name="Eisen J.A."/>
            <person name="Markowitz V."/>
            <person name="Hugenholtz P."/>
            <person name="Kyrpides N.C."/>
            <person name="Klenk H.P."/>
        </authorList>
    </citation>
    <scope>NUCLEOTIDE SEQUENCE [LARGE SCALE GENOMIC DNA]</scope>
    <source>
        <strain evidence="9 10">DSM 12260</strain>
    </source>
</reference>
<dbReference type="GO" id="GO:0009898">
    <property type="term" value="C:cytoplasmic side of plasma membrane"/>
    <property type="evidence" value="ECO:0007669"/>
    <property type="project" value="UniProtKB-UniRule"/>
</dbReference>
<dbReference type="InterPro" id="IPR020823">
    <property type="entry name" value="Cell_div_FtsA"/>
</dbReference>
<comment type="subunit">
    <text evidence="5">Self-interacts. Interacts with FtsZ.</text>
</comment>
<comment type="similarity">
    <text evidence="5 6">Belongs to the FtsA/MreB family.</text>
</comment>
<dbReference type="Proteomes" id="UP000005096">
    <property type="component" value="Chromosome"/>
</dbReference>
<keyword evidence="2 5" id="KW-0132">Cell division</keyword>
<proteinExistence type="inferred from homology"/>
<sequence>MFKKGSTSAAQRDPELLVGLDLGTSKVAVVVAERESRTGEAQIIGIGHSPSQGIRKGLIVNLDQAIRSVKQAVADAQNMVGLELDEATVAFSGSDVLSVRSKGMVSLGRSPRPVMQLDVERVIEAAQTEVAVPANQSVLHTIPVEYSLDGHGGIDDPLGMTGMRLEIDLQSVIVPTAALQNVLNCVEKAGLEVTGLVIKPLASALGSLSPEEAMAGAVAVDVGGGTTGVAVFSEGRPRRLSIIPVGGDHLTNDVACVLRIPLSKAEEIKREISLFGDPEAQDETIDFEIRGRNYSCPVRDVADIVKCRIEELYGVLVKSEVAEAGLPMLPAGLVLTGGVAKTNDLDGFVSEVLDMPARAAFPLDSGRMPPGRNGFEYACAAGIIRYMLERERNPFRYMEPSLDQIKRQGPTLRGGDERPKQVPKKPAGPSGLEQMLDTLKKSFRELF</sequence>
<evidence type="ECO:0000313" key="9">
    <source>
        <dbReference type="EMBL" id="EFQ23903.1"/>
    </source>
</evidence>
<dbReference type="AlphaFoldDB" id="E3D0Z7"/>
<keyword evidence="10" id="KW-1185">Reference proteome</keyword>
<protein>
    <recommendedName>
        <fullName evidence="5 6">Cell division protein FtsA</fullName>
    </recommendedName>
</protein>
<dbReference type="HOGENOM" id="CLU_037850_3_2_0"/>
<dbReference type="PIRSF" id="PIRSF003101">
    <property type="entry name" value="FtsA"/>
    <property type="match status" value="1"/>
</dbReference>
<dbReference type="OrthoDB" id="9768127at2"/>
<evidence type="ECO:0000313" key="10">
    <source>
        <dbReference type="Proteomes" id="UP000005096"/>
    </source>
</evidence>
<dbReference type="RefSeq" id="WP_006301107.1">
    <property type="nucleotide sequence ID" value="NZ_CM001022.1"/>
</dbReference>
<dbReference type="InterPro" id="IPR050696">
    <property type="entry name" value="FtsA/MreB"/>
</dbReference>
<evidence type="ECO:0000259" key="8">
    <source>
        <dbReference type="SMART" id="SM00842"/>
    </source>
</evidence>
<gene>
    <name evidence="5" type="primary">ftsA</name>
    <name evidence="9" type="ORF">Apau_1484</name>
</gene>
<dbReference type="PaxDb" id="584708-Apau_1484"/>
<evidence type="ECO:0000256" key="2">
    <source>
        <dbReference type="ARBA" id="ARBA00022618"/>
    </source>
</evidence>
<dbReference type="EMBL" id="CM001022">
    <property type="protein sequence ID" value="EFQ23903.1"/>
    <property type="molecule type" value="Genomic_DNA"/>
</dbReference>
<dbReference type="Gene3D" id="3.30.420.40">
    <property type="match status" value="2"/>
</dbReference>
<organism evidence="9 10">
    <name type="scientific">Aminomonas paucivorans DSM 12260</name>
    <dbReference type="NCBI Taxonomy" id="584708"/>
    <lineage>
        <taxon>Bacteria</taxon>
        <taxon>Thermotogati</taxon>
        <taxon>Synergistota</taxon>
        <taxon>Synergistia</taxon>
        <taxon>Synergistales</taxon>
        <taxon>Synergistaceae</taxon>
        <taxon>Aminomonas</taxon>
    </lineage>
</organism>
<dbReference type="SUPFAM" id="SSF53067">
    <property type="entry name" value="Actin-like ATPase domain"/>
    <property type="match status" value="2"/>
</dbReference>
<accession>E3D0Z7</accession>
<dbReference type="eggNOG" id="COG0849">
    <property type="taxonomic scope" value="Bacteria"/>
</dbReference>
<dbReference type="GO" id="GO:0043093">
    <property type="term" value="P:FtsZ-dependent cytokinesis"/>
    <property type="evidence" value="ECO:0007669"/>
    <property type="project" value="UniProtKB-UniRule"/>
</dbReference>
<dbReference type="Pfam" id="PF14450">
    <property type="entry name" value="FtsA"/>
    <property type="match status" value="1"/>
</dbReference>